<dbReference type="InParanoid" id="F7B6Q2"/>
<dbReference type="GeneTree" id="ENSGT00390000011876"/>
<reference evidence="2" key="3">
    <citation type="submission" date="2025-08" db="UniProtKB">
        <authorList>
            <consortium name="Ensembl"/>
        </authorList>
    </citation>
    <scope>IDENTIFICATION</scope>
</reference>
<dbReference type="EMBL" id="EAAA01002367">
    <property type="status" value="NOT_ANNOTATED_CDS"/>
    <property type="molecule type" value="Genomic_DNA"/>
</dbReference>
<evidence type="ECO:0000256" key="1">
    <source>
        <dbReference type="SAM" id="SignalP"/>
    </source>
</evidence>
<evidence type="ECO:0000313" key="2">
    <source>
        <dbReference type="Ensembl" id="ENSCINP00000022663.1"/>
    </source>
</evidence>
<evidence type="ECO:0000313" key="3">
    <source>
        <dbReference type="Proteomes" id="UP000008144"/>
    </source>
</evidence>
<dbReference type="HOGENOM" id="CLU_202003_0_0_1"/>
<dbReference type="Ensembl" id="ENSCINT00000022909.1">
    <property type="protein sequence ID" value="ENSCINP00000022663.1"/>
    <property type="gene ID" value="ENSCING00000012023.1"/>
</dbReference>
<dbReference type="AlphaFoldDB" id="F7B6Q2"/>
<keyword evidence="1" id="KW-0732">Signal</keyword>
<dbReference type="Proteomes" id="UP000008144">
    <property type="component" value="Chromosome 7"/>
</dbReference>
<accession>F7B6Q2</accession>
<organism evidence="2 3">
    <name type="scientific">Ciona intestinalis</name>
    <name type="common">Transparent sea squirt</name>
    <name type="synonym">Ascidia intestinalis</name>
    <dbReference type="NCBI Taxonomy" id="7719"/>
    <lineage>
        <taxon>Eukaryota</taxon>
        <taxon>Metazoa</taxon>
        <taxon>Chordata</taxon>
        <taxon>Tunicata</taxon>
        <taxon>Ascidiacea</taxon>
        <taxon>Phlebobranchia</taxon>
        <taxon>Cionidae</taxon>
        <taxon>Ciona</taxon>
    </lineage>
</organism>
<reference evidence="3" key="1">
    <citation type="journal article" date="2002" name="Science">
        <title>The draft genome of Ciona intestinalis: insights into chordate and vertebrate origins.</title>
        <authorList>
            <person name="Dehal P."/>
            <person name="Satou Y."/>
            <person name="Campbell R.K."/>
            <person name="Chapman J."/>
            <person name="Degnan B."/>
            <person name="De Tomaso A."/>
            <person name="Davidson B."/>
            <person name="Di Gregorio A."/>
            <person name="Gelpke M."/>
            <person name="Goodstein D.M."/>
            <person name="Harafuji N."/>
            <person name="Hastings K.E."/>
            <person name="Ho I."/>
            <person name="Hotta K."/>
            <person name="Huang W."/>
            <person name="Kawashima T."/>
            <person name="Lemaire P."/>
            <person name="Martinez D."/>
            <person name="Meinertzhagen I.A."/>
            <person name="Necula S."/>
            <person name="Nonaka M."/>
            <person name="Putnam N."/>
            <person name="Rash S."/>
            <person name="Saiga H."/>
            <person name="Satake M."/>
            <person name="Terry A."/>
            <person name="Yamada L."/>
            <person name="Wang H.G."/>
            <person name="Awazu S."/>
            <person name="Azumi K."/>
            <person name="Boore J."/>
            <person name="Branno M."/>
            <person name="Chin-Bow S."/>
            <person name="DeSantis R."/>
            <person name="Doyle S."/>
            <person name="Francino P."/>
            <person name="Keys D.N."/>
            <person name="Haga S."/>
            <person name="Hayashi H."/>
            <person name="Hino K."/>
            <person name="Imai K.S."/>
            <person name="Inaba K."/>
            <person name="Kano S."/>
            <person name="Kobayashi K."/>
            <person name="Kobayashi M."/>
            <person name="Lee B.I."/>
            <person name="Makabe K.W."/>
            <person name="Manohar C."/>
            <person name="Matassi G."/>
            <person name="Medina M."/>
            <person name="Mochizuki Y."/>
            <person name="Mount S."/>
            <person name="Morishita T."/>
            <person name="Miura S."/>
            <person name="Nakayama A."/>
            <person name="Nishizaka S."/>
            <person name="Nomoto H."/>
            <person name="Ohta F."/>
            <person name="Oishi K."/>
            <person name="Rigoutsos I."/>
            <person name="Sano M."/>
            <person name="Sasaki A."/>
            <person name="Sasakura Y."/>
            <person name="Shoguchi E."/>
            <person name="Shin-i T."/>
            <person name="Spagnuolo A."/>
            <person name="Stainier D."/>
            <person name="Suzuki M.M."/>
            <person name="Tassy O."/>
            <person name="Takatori N."/>
            <person name="Tokuoka M."/>
            <person name="Yagi K."/>
            <person name="Yoshizaki F."/>
            <person name="Wada S."/>
            <person name="Zhang C."/>
            <person name="Hyatt P.D."/>
            <person name="Larimer F."/>
            <person name="Detter C."/>
            <person name="Doggett N."/>
            <person name="Glavina T."/>
            <person name="Hawkins T."/>
            <person name="Richardson P."/>
            <person name="Lucas S."/>
            <person name="Kohara Y."/>
            <person name="Levine M."/>
            <person name="Satoh N."/>
            <person name="Rokhsar D.S."/>
        </authorList>
    </citation>
    <scope>NUCLEOTIDE SEQUENCE [LARGE SCALE GENOMIC DNA]</scope>
</reference>
<reference evidence="2" key="2">
    <citation type="journal article" date="2008" name="Genome Biol.">
        <title>Improved genome assembly and evidence-based global gene model set for the chordate Ciona intestinalis: new insight into intron and operon populations.</title>
        <authorList>
            <person name="Satou Y."/>
            <person name="Mineta K."/>
            <person name="Ogasawara M."/>
            <person name="Sasakura Y."/>
            <person name="Shoguchi E."/>
            <person name="Ueno K."/>
            <person name="Yamada L."/>
            <person name="Matsumoto J."/>
            <person name="Wasserscheid J."/>
            <person name="Dewar K."/>
            <person name="Wiley G.B."/>
            <person name="Macmil S.L."/>
            <person name="Roe B.A."/>
            <person name="Zeller R.W."/>
            <person name="Hastings K.E."/>
            <person name="Lemaire P."/>
            <person name="Lindquist E."/>
            <person name="Endo T."/>
            <person name="Hotta K."/>
            <person name="Inaba K."/>
        </authorList>
    </citation>
    <scope>NUCLEOTIDE SEQUENCE [LARGE SCALE GENOMIC DNA]</scope>
    <source>
        <strain evidence="2">wild type</strain>
    </source>
</reference>
<feature type="chain" id="PRO_5003354000" evidence="1">
    <location>
        <begin position="21"/>
        <end position="71"/>
    </location>
</feature>
<sequence length="71" mass="7922">MDRKPLTCLLLLAHILQVAAKGGNYDFIFTRADGEELLPLEEDELCDGFSEMVLPDELVASVAAVWKEWKG</sequence>
<keyword evidence="3" id="KW-1185">Reference proteome</keyword>
<proteinExistence type="predicted"/>
<name>F7B6Q2_CIOIN</name>
<feature type="signal peptide" evidence="1">
    <location>
        <begin position="1"/>
        <end position="20"/>
    </location>
</feature>
<reference evidence="2" key="4">
    <citation type="submission" date="2025-09" db="UniProtKB">
        <authorList>
            <consortium name="Ensembl"/>
        </authorList>
    </citation>
    <scope>IDENTIFICATION</scope>
</reference>
<protein>
    <submittedName>
        <fullName evidence="2">Uncharacterized protein</fullName>
    </submittedName>
</protein>